<sequence length="148" mass="15617">MLAEAVVFASGRPALLFPEALSEVRLDHVAVAWDASRVAARALADARPLLKRASAVTVVMITDEKPLSTVAGEKLAGHLRELGLPARLQTFRLGERSVAEALQDNAAAIGANVLMMGGFGHSRLRDFVLGGATEGVLADLKMPVLLSH</sequence>
<gene>
    <name evidence="3" type="ORF">GGQ67_003554</name>
</gene>
<organism evidence="3 4">
    <name type="scientific">Rhizobium metallidurans</name>
    <dbReference type="NCBI Taxonomy" id="1265931"/>
    <lineage>
        <taxon>Bacteria</taxon>
        <taxon>Pseudomonadati</taxon>
        <taxon>Pseudomonadota</taxon>
        <taxon>Alphaproteobacteria</taxon>
        <taxon>Hyphomicrobiales</taxon>
        <taxon>Rhizobiaceae</taxon>
        <taxon>Rhizobium/Agrobacterium group</taxon>
        <taxon>Rhizobium</taxon>
    </lineage>
</organism>
<proteinExistence type="inferred from homology"/>
<dbReference type="CDD" id="cd00293">
    <property type="entry name" value="USP-like"/>
    <property type="match status" value="1"/>
</dbReference>
<evidence type="ECO:0000256" key="1">
    <source>
        <dbReference type="ARBA" id="ARBA00008791"/>
    </source>
</evidence>
<dbReference type="EMBL" id="JACIDW010000012">
    <property type="protein sequence ID" value="MBB3965875.1"/>
    <property type="molecule type" value="Genomic_DNA"/>
</dbReference>
<dbReference type="RefSeq" id="WP_246400217.1">
    <property type="nucleotide sequence ID" value="NZ_JACIDW010000012.1"/>
</dbReference>
<dbReference type="AlphaFoldDB" id="A0A7W6GCB1"/>
<dbReference type="SUPFAM" id="SSF52402">
    <property type="entry name" value="Adenine nucleotide alpha hydrolases-like"/>
    <property type="match status" value="1"/>
</dbReference>
<dbReference type="Gene3D" id="3.40.50.12370">
    <property type="match status" value="1"/>
</dbReference>
<name>A0A7W6GCB1_9HYPH</name>
<dbReference type="PRINTS" id="PR01438">
    <property type="entry name" value="UNVRSLSTRESS"/>
</dbReference>
<accession>A0A7W6GCB1</accession>
<keyword evidence="4" id="KW-1185">Reference proteome</keyword>
<dbReference type="Proteomes" id="UP000582090">
    <property type="component" value="Unassembled WGS sequence"/>
</dbReference>
<evidence type="ECO:0000313" key="3">
    <source>
        <dbReference type="EMBL" id="MBB3965875.1"/>
    </source>
</evidence>
<evidence type="ECO:0000313" key="4">
    <source>
        <dbReference type="Proteomes" id="UP000582090"/>
    </source>
</evidence>
<protein>
    <submittedName>
        <fullName evidence="3">Nucleotide-binding universal stress UspA family protein</fullName>
    </submittedName>
</protein>
<dbReference type="Pfam" id="PF00582">
    <property type="entry name" value="Usp"/>
    <property type="match status" value="1"/>
</dbReference>
<comment type="similarity">
    <text evidence="1">Belongs to the universal stress protein A family.</text>
</comment>
<feature type="domain" description="UspA" evidence="2">
    <location>
        <begin position="27"/>
        <end position="146"/>
    </location>
</feature>
<comment type="caution">
    <text evidence="3">The sequence shown here is derived from an EMBL/GenBank/DDBJ whole genome shotgun (WGS) entry which is preliminary data.</text>
</comment>
<dbReference type="InterPro" id="IPR006016">
    <property type="entry name" value="UspA"/>
</dbReference>
<evidence type="ECO:0000259" key="2">
    <source>
        <dbReference type="Pfam" id="PF00582"/>
    </source>
</evidence>
<reference evidence="3 4" key="1">
    <citation type="submission" date="2020-08" db="EMBL/GenBank/DDBJ databases">
        <title>Genomic Encyclopedia of Type Strains, Phase IV (KMG-IV): sequencing the most valuable type-strain genomes for metagenomic binning, comparative biology and taxonomic classification.</title>
        <authorList>
            <person name="Goeker M."/>
        </authorList>
    </citation>
    <scope>NUCLEOTIDE SEQUENCE [LARGE SCALE GENOMIC DNA]</scope>
    <source>
        <strain evidence="3 4">DSM 26575</strain>
    </source>
</reference>
<dbReference type="InterPro" id="IPR006015">
    <property type="entry name" value="Universal_stress_UspA"/>
</dbReference>